<dbReference type="InterPro" id="IPR000160">
    <property type="entry name" value="GGDEF_dom"/>
</dbReference>
<gene>
    <name evidence="5" type="ORF">L196_01270</name>
</gene>
<feature type="domain" description="GGDEF" evidence="4">
    <location>
        <begin position="199"/>
        <end position="334"/>
    </location>
</feature>
<evidence type="ECO:0000256" key="1">
    <source>
        <dbReference type="PROSITE-ProRule" id="PRU00169"/>
    </source>
</evidence>
<dbReference type="SMART" id="SM00052">
    <property type="entry name" value="EAL"/>
    <property type="match status" value="1"/>
</dbReference>
<dbReference type="InterPro" id="IPR029787">
    <property type="entry name" value="Nucleotide_cyclase"/>
</dbReference>
<evidence type="ECO:0000259" key="4">
    <source>
        <dbReference type="PROSITE" id="PS50887"/>
    </source>
</evidence>
<dbReference type="SMART" id="SM00267">
    <property type="entry name" value="GGDEF"/>
    <property type="match status" value="1"/>
</dbReference>
<dbReference type="RefSeq" id="WP_016389653.1">
    <property type="nucleotide sequence ID" value="NZ_KE646805.1"/>
</dbReference>
<dbReference type="CDD" id="cd01948">
    <property type="entry name" value="EAL"/>
    <property type="match status" value="1"/>
</dbReference>
<dbReference type="Proteomes" id="UP000015462">
    <property type="component" value="Unassembled WGS sequence"/>
</dbReference>
<dbReference type="InterPro" id="IPR035919">
    <property type="entry name" value="EAL_sf"/>
</dbReference>
<dbReference type="CDD" id="cd01949">
    <property type="entry name" value="GGDEF"/>
    <property type="match status" value="1"/>
</dbReference>
<feature type="domain" description="EAL" evidence="3">
    <location>
        <begin position="345"/>
        <end position="598"/>
    </location>
</feature>
<dbReference type="GO" id="GO:0000160">
    <property type="term" value="P:phosphorelay signal transduction system"/>
    <property type="evidence" value="ECO:0007669"/>
    <property type="project" value="InterPro"/>
</dbReference>
<dbReference type="PANTHER" id="PTHR44757">
    <property type="entry name" value="DIGUANYLATE CYCLASE DGCP"/>
    <property type="match status" value="1"/>
</dbReference>
<sequence length="612" mass="68844">MTEQIPKQQAILIIEDEVSRLSRLQDILSAGGYRNLICASSQEQAFELIRPYQGKVDEIGMIFLSYGLPQSDPLKLSQVLTTLDGHDAIPLILLADKAITINDELMAQCHKANAATMTHYPTEGKHLMPLVELAFALKSERDDRIQSEEKLVRELSERRIMEARLQYLVAHDELTGLSNRSGLEKTLDFAILRCNNFKQHGALLDIDLDQFKVVNDIEGHEAGDRLLVEVATLIRSTLDNNAFIARVGSNLFQVFISKTAEKEAMQLAEKIRLTIDEFDFKSGENIYNISASIGVAMLEPLKLIKRPSELMSRANHACYSAKTLGRNRVNLFESDNDELISIREDAKWVPKIRHALSEDLFKIVFQPVVKLSNGSVSHYETLLRMIGDESELLRPAQFIPVAERMGLIHHIDLWVVSHAIDHIAGLPKTQENICFTINLSSHALQGDYLLPVIKQKLESTWISPSRLTFEITETAAVSNFNKTREMVSKIRALGCRFALDDFGAGFSSFNYIKNFPVDYLKIDGQFINNLAVDHADQVLVKSMIEVAHSLGKKAIAEYVSNAEILRVLKELGVDYVQGYLLGKPSLELLEDQYVSIDGLLNKSLDIEKLMTH</sequence>
<dbReference type="InterPro" id="IPR001633">
    <property type="entry name" value="EAL_dom"/>
</dbReference>
<dbReference type="SUPFAM" id="SSF141868">
    <property type="entry name" value="EAL domain-like"/>
    <property type="match status" value="1"/>
</dbReference>
<protein>
    <submittedName>
        <fullName evidence="5">Cyclic diguanylate phosphodiesterase</fullName>
    </submittedName>
</protein>
<evidence type="ECO:0000259" key="3">
    <source>
        <dbReference type="PROSITE" id="PS50883"/>
    </source>
</evidence>
<evidence type="ECO:0000259" key="2">
    <source>
        <dbReference type="PROSITE" id="PS50110"/>
    </source>
</evidence>
<accession>A0AB33Z4D9</accession>
<dbReference type="PROSITE" id="PS50883">
    <property type="entry name" value="EAL"/>
    <property type="match status" value="1"/>
</dbReference>
<feature type="domain" description="Response regulatory" evidence="2">
    <location>
        <begin position="10"/>
        <end position="135"/>
    </location>
</feature>
<reference evidence="5 6" key="1">
    <citation type="journal article" date="2013" name="Genome Announc.">
        <title>Genome Sequence of the Pyrene- and Fluoranthene-Degrading Bacterium Cycloclasticus sp. Strain PY97M.</title>
        <authorList>
            <person name="Cui Z."/>
            <person name="Xu G."/>
            <person name="Li Q."/>
            <person name="Gao W."/>
            <person name="Zheng L."/>
        </authorList>
    </citation>
    <scope>NUCLEOTIDE SEQUENCE [LARGE SCALE GENOMIC DNA]</scope>
    <source>
        <strain evidence="5 6">PY97M</strain>
    </source>
</reference>
<evidence type="ECO:0000313" key="5">
    <source>
        <dbReference type="EMBL" id="EPD14087.1"/>
    </source>
</evidence>
<dbReference type="NCBIfam" id="TIGR00254">
    <property type="entry name" value="GGDEF"/>
    <property type="match status" value="1"/>
</dbReference>
<dbReference type="SUPFAM" id="SSF52172">
    <property type="entry name" value="CheY-like"/>
    <property type="match status" value="1"/>
</dbReference>
<dbReference type="Gene3D" id="3.40.50.2300">
    <property type="match status" value="1"/>
</dbReference>
<dbReference type="InterPro" id="IPR052155">
    <property type="entry name" value="Biofilm_reg_signaling"/>
</dbReference>
<dbReference type="SUPFAM" id="SSF55073">
    <property type="entry name" value="Nucleotide cyclase"/>
    <property type="match status" value="1"/>
</dbReference>
<dbReference type="Gene3D" id="3.30.70.270">
    <property type="match status" value="1"/>
</dbReference>
<dbReference type="InterPro" id="IPR011006">
    <property type="entry name" value="CheY-like_superfamily"/>
</dbReference>
<comment type="caution">
    <text evidence="1">Lacks conserved residue(s) required for the propagation of feature annotation.</text>
</comment>
<dbReference type="EMBL" id="ASHL01000001">
    <property type="protein sequence ID" value="EPD14087.1"/>
    <property type="molecule type" value="Genomic_DNA"/>
</dbReference>
<dbReference type="PANTHER" id="PTHR44757:SF4">
    <property type="entry name" value="DIGUANYLATE CYCLASE DGCE-RELATED"/>
    <property type="match status" value="1"/>
</dbReference>
<evidence type="ECO:0000313" key="6">
    <source>
        <dbReference type="Proteomes" id="UP000015462"/>
    </source>
</evidence>
<dbReference type="InterPro" id="IPR001789">
    <property type="entry name" value="Sig_transdc_resp-reg_receiver"/>
</dbReference>
<comment type="caution">
    <text evidence="5">The sequence shown here is derived from an EMBL/GenBank/DDBJ whole genome shotgun (WGS) entry which is preliminary data.</text>
</comment>
<dbReference type="PROSITE" id="PS50887">
    <property type="entry name" value="GGDEF"/>
    <property type="match status" value="1"/>
</dbReference>
<name>A0AB33Z4D9_9GAMM</name>
<organism evidence="5 6">
    <name type="scientific">Cycloclasticus pugetii</name>
    <dbReference type="NCBI Taxonomy" id="34068"/>
    <lineage>
        <taxon>Bacteria</taxon>
        <taxon>Pseudomonadati</taxon>
        <taxon>Pseudomonadota</taxon>
        <taxon>Gammaproteobacteria</taxon>
        <taxon>Thiotrichales</taxon>
        <taxon>Piscirickettsiaceae</taxon>
        <taxon>Cycloclasticus</taxon>
    </lineage>
</organism>
<dbReference type="Gene3D" id="3.20.20.450">
    <property type="entry name" value="EAL domain"/>
    <property type="match status" value="1"/>
</dbReference>
<proteinExistence type="predicted"/>
<dbReference type="InterPro" id="IPR043128">
    <property type="entry name" value="Rev_trsase/Diguanyl_cyclase"/>
</dbReference>
<keyword evidence="6" id="KW-1185">Reference proteome</keyword>
<dbReference type="Pfam" id="PF00563">
    <property type="entry name" value="EAL"/>
    <property type="match status" value="1"/>
</dbReference>
<dbReference type="PROSITE" id="PS50110">
    <property type="entry name" value="RESPONSE_REGULATORY"/>
    <property type="match status" value="1"/>
</dbReference>
<dbReference type="Pfam" id="PF00990">
    <property type="entry name" value="GGDEF"/>
    <property type="match status" value="1"/>
</dbReference>
<dbReference type="AlphaFoldDB" id="A0AB33Z4D9"/>